<keyword evidence="7" id="KW-0770">Synapse</keyword>
<feature type="transmembrane region" description="Helical" evidence="17">
    <location>
        <begin position="254"/>
        <end position="278"/>
    </location>
</feature>
<dbReference type="Pfam" id="PF02932">
    <property type="entry name" value="Neur_chan_memb"/>
    <property type="match status" value="1"/>
</dbReference>
<keyword evidence="4 17" id="KW-0812">Transmembrane</keyword>
<dbReference type="PRINTS" id="PR00252">
    <property type="entry name" value="NRIONCHANNEL"/>
</dbReference>
<dbReference type="FunCoup" id="C3YJ80">
    <property type="interactions" value="22"/>
</dbReference>
<dbReference type="eggNOG" id="KOG3645">
    <property type="taxonomic scope" value="Eukaryota"/>
</dbReference>
<evidence type="ECO:0000256" key="7">
    <source>
        <dbReference type="ARBA" id="ARBA00023018"/>
    </source>
</evidence>
<dbReference type="Gene3D" id="1.20.58.390">
    <property type="entry name" value="Neurotransmitter-gated ion-channel transmembrane domain"/>
    <property type="match status" value="2"/>
</dbReference>
<protein>
    <submittedName>
        <fullName evidence="20">Uncharacterized protein</fullName>
    </submittedName>
</protein>
<evidence type="ECO:0000256" key="1">
    <source>
        <dbReference type="ARBA" id="ARBA00009237"/>
    </source>
</evidence>
<dbReference type="InterPro" id="IPR002394">
    <property type="entry name" value="Nicotinic_acetylcholine_rcpt"/>
</dbReference>
<dbReference type="GO" id="GO:0045211">
    <property type="term" value="C:postsynaptic membrane"/>
    <property type="evidence" value="ECO:0007669"/>
    <property type="project" value="UniProtKB-SubCell"/>
</dbReference>
<evidence type="ECO:0000256" key="6">
    <source>
        <dbReference type="ARBA" id="ARBA00022989"/>
    </source>
</evidence>
<dbReference type="PANTHER" id="PTHR18945">
    <property type="entry name" value="NEUROTRANSMITTER GATED ION CHANNEL"/>
    <property type="match status" value="1"/>
</dbReference>
<evidence type="ECO:0000256" key="15">
    <source>
        <dbReference type="ARBA" id="ARBA00023303"/>
    </source>
</evidence>
<evidence type="ECO:0000256" key="3">
    <source>
        <dbReference type="ARBA" id="ARBA00022475"/>
    </source>
</evidence>
<evidence type="ECO:0000256" key="13">
    <source>
        <dbReference type="ARBA" id="ARBA00023257"/>
    </source>
</evidence>
<gene>
    <name evidence="20" type="ORF">BRAFLDRAFT_101358</name>
</gene>
<keyword evidence="5" id="KW-0732">Signal</keyword>
<comment type="similarity">
    <text evidence="1">Belongs to the ligand-gated ion channel (TC 1.A.9) family. Acetylcholine receptor (TC 1.A.9.1) subfamily.</text>
</comment>
<dbReference type="Pfam" id="PF02931">
    <property type="entry name" value="Neur_chan_LBD"/>
    <property type="match status" value="1"/>
</dbReference>
<dbReference type="GO" id="GO:0007271">
    <property type="term" value="P:synaptic transmission, cholinergic"/>
    <property type="evidence" value="ECO:0007669"/>
    <property type="project" value="UniProtKB-ARBA"/>
</dbReference>
<dbReference type="FunFam" id="1.20.58.390:FF:000001">
    <property type="entry name" value="Neuronal nicotinic acetylcholine receptor subunit 3"/>
    <property type="match status" value="1"/>
</dbReference>
<evidence type="ECO:0000256" key="17">
    <source>
        <dbReference type="RuleBase" id="RU000687"/>
    </source>
</evidence>
<dbReference type="CDD" id="cd19064">
    <property type="entry name" value="LGIC_TM_nAChR"/>
    <property type="match status" value="1"/>
</dbReference>
<evidence type="ECO:0000256" key="2">
    <source>
        <dbReference type="ARBA" id="ARBA00022448"/>
    </source>
</evidence>
<evidence type="ECO:0000256" key="4">
    <source>
        <dbReference type="ARBA" id="ARBA00022692"/>
    </source>
</evidence>
<dbReference type="AlphaFoldDB" id="C3YJ80"/>
<name>C3YJ80_BRAFL</name>
<evidence type="ECO:0000313" key="20">
    <source>
        <dbReference type="EMBL" id="EEN59639.1"/>
    </source>
</evidence>
<dbReference type="FunFam" id="2.70.170.10:FF:000005">
    <property type="entry name" value="Neuronal nicotinic acetylcholine receptor alpha4 subunit"/>
    <property type="match status" value="1"/>
</dbReference>
<keyword evidence="8 17" id="KW-0406">Ion transport</keyword>
<comment type="subcellular location">
    <subcellularLocation>
        <location evidence="16">Postsynaptic cell membrane</location>
        <topology evidence="16">Multi-pass membrane protein</topology>
    </subcellularLocation>
</comment>
<feature type="domain" description="Neurotransmitter-gated ion-channel transmembrane" evidence="19">
    <location>
        <begin position="225"/>
        <end position="454"/>
    </location>
</feature>
<dbReference type="InterPro" id="IPR018000">
    <property type="entry name" value="Neurotransmitter_ion_chnl_CS"/>
</dbReference>
<dbReference type="InterPro" id="IPR006202">
    <property type="entry name" value="Neur_chan_lig-bd"/>
</dbReference>
<feature type="transmembrane region" description="Helical" evidence="17">
    <location>
        <begin position="284"/>
        <end position="305"/>
    </location>
</feature>
<keyword evidence="14" id="KW-1071">Ligand-gated ion channel</keyword>
<dbReference type="PROSITE" id="PS00236">
    <property type="entry name" value="NEUROTR_ION_CHANNEL"/>
    <property type="match status" value="1"/>
</dbReference>
<keyword evidence="10" id="KW-1015">Disulfide bond</keyword>
<evidence type="ECO:0000259" key="19">
    <source>
        <dbReference type="Pfam" id="PF02932"/>
    </source>
</evidence>
<dbReference type="SUPFAM" id="SSF63712">
    <property type="entry name" value="Nicotinic receptor ligand binding domain-like"/>
    <property type="match status" value="1"/>
</dbReference>
<evidence type="ECO:0000256" key="8">
    <source>
        <dbReference type="ARBA" id="ARBA00023065"/>
    </source>
</evidence>
<dbReference type="STRING" id="7739.C3YJ80"/>
<keyword evidence="11" id="KW-0675">Receptor</keyword>
<evidence type="ECO:0000259" key="18">
    <source>
        <dbReference type="Pfam" id="PF02931"/>
    </source>
</evidence>
<organism>
    <name type="scientific">Branchiostoma floridae</name>
    <name type="common">Florida lancelet</name>
    <name type="synonym">Amphioxus</name>
    <dbReference type="NCBI Taxonomy" id="7739"/>
    <lineage>
        <taxon>Eukaryota</taxon>
        <taxon>Metazoa</taxon>
        <taxon>Chordata</taxon>
        <taxon>Cephalochordata</taxon>
        <taxon>Leptocardii</taxon>
        <taxon>Amphioxiformes</taxon>
        <taxon>Branchiostomatidae</taxon>
        <taxon>Branchiostoma</taxon>
    </lineage>
</organism>
<feature type="transmembrane region" description="Helical" evidence="17">
    <location>
        <begin position="437"/>
        <end position="455"/>
    </location>
</feature>
<keyword evidence="15 17" id="KW-0407">Ion channel</keyword>
<dbReference type="InterPro" id="IPR038050">
    <property type="entry name" value="Neuro_actylchol_rec"/>
</dbReference>
<keyword evidence="9 17" id="KW-0472">Membrane</keyword>
<dbReference type="GO" id="GO:0004888">
    <property type="term" value="F:transmembrane signaling receptor activity"/>
    <property type="evidence" value="ECO:0007669"/>
    <property type="project" value="InterPro"/>
</dbReference>
<accession>C3YJ80</accession>
<dbReference type="InterPro" id="IPR036734">
    <property type="entry name" value="Neur_chan_lig-bd_sf"/>
</dbReference>
<keyword evidence="12" id="KW-0325">Glycoprotein</keyword>
<feature type="domain" description="Neurotransmitter-gated ion-channel ligand-binding" evidence="18">
    <location>
        <begin position="12"/>
        <end position="217"/>
    </location>
</feature>
<dbReference type="NCBIfam" id="TIGR00860">
    <property type="entry name" value="LIC"/>
    <property type="match status" value="1"/>
</dbReference>
<dbReference type="GO" id="GO:0022848">
    <property type="term" value="F:acetylcholine-gated monoatomic cation-selective channel activity"/>
    <property type="evidence" value="ECO:0007669"/>
    <property type="project" value="InterPro"/>
</dbReference>
<dbReference type="SUPFAM" id="SSF90112">
    <property type="entry name" value="Neurotransmitter-gated ion-channel transmembrane pore"/>
    <property type="match status" value="1"/>
</dbReference>
<dbReference type="PRINTS" id="PR00254">
    <property type="entry name" value="NICOTINICR"/>
</dbReference>
<dbReference type="InterPro" id="IPR006029">
    <property type="entry name" value="Neurotrans-gated_channel_TM"/>
</dbReference>
<evidence type="ECO:0000256" key="12">
    <source>
        <dbReference type="ARBA" id="ARBA00023180"/>
    </source>
</evidence>
<dbReference type="InterPro" id="IPR036719">
    <property type="entry name" value="Neuro-gated_channel_TM_sf"/>
</dbReference>
<keyword evidence="2 17" id="KW-0813">Transport</keyword>
<dbReference type="Gene3D" id="2.70.170.10">
    <property type="entry name" value="Neurotransmitter-gated ion-channel ligand-binding domain"/>
    <property type="match status" value="1"/>
</dbReference>
<dbReference type="InParanoid" id="C3YJ80"/>
<evidence type="ECO:0000256" key="14">
    <source>
        <dbReference type="ARBA" id="ARBA00023286"/>
    </source>
</evidence>
<evidence type="ECO:0000256" key="9">
    <source>
        <dbReference type="ARBA" id="ARBA00023136"/>
    </source>
</evidence>
<evidence type="ECO:0000256" key="16">
    <source>
        <dbReference type="ARBA" id="ARBA00034104"/>
    </source>
</evidence>
<proteinExistence type="inferred from homology"/>
<evidence type="ECO:0000256" key="5">
    <source>
        <dbReference type="ARBA" id="ARBA00022729"/>
    </source>
</evidence>
<sequence length="463" mass="52803">MFLPGGVATQSEERLFRDLFRDYNKWIRPVANISNIVVIEFGLAIAQLLDVDEKNQIMTTNVWLKQKWKDSKLCWDPDEYHGVSVIRVPSDMIWLPDIVLYNNADGNYAVKHNTKAQISSDGMVTWEPPAVYKSSCEIEVTYFPFDQQNCSMKFGSWTYDGFQIDLMMMDDHVDQGGFSESGEWVIIDAPGQKNIIKYECCEEVYPDITFFFVIRRLPLFYTINLIVPCALISFLTVLVFYLPSDCGEKITLCISVLLSLTVFLLLITEIIPATSIVIPVIGEYLLFTMIFVTLSIVITVFVLNIHYRSPSTHRMPVWVRKIFIDILPRLLSDVYDYESKTLPRMTTPKMRSRHGAKVSVTNVSGNPGVGGAEKYNTCDSRPSQSQARAQFQSYQYSPDILRAAQGVNYIAETLRAKDEADSVNEDWKYVAMVIDRIFLWIFVSMCILGTIGLFLQPLPGFIS</sequence>
<evidence type="ECO:0000256" key="11">
    <source>
        <dbReference type="ARBA" id="ARBA00023170"/>
    </source>
</evidence>
<evidence type="ECO:0000256" key="10">
    <source>
        <dbReference type="ARBA" id="ARBA00023157"/>
    </source>
</evidence>
<dbReference type="FunFam" id="1.20.58.390:FF:000022">
    <property type="entry name" value="Nicotinic acetylcholine receptor subunit alpha4"/>
    <property type="match status" value="1"/>
</dbReference>
<dbReference type="EMBL" id="GG666518">
    <property type="protein sequence ID" value="EEN59639.1"/>
    <property type="molecule type" value="Genomic_DNA"/>
</dbReference>
<reference evidence="20" key="1">
    <citation type="journal article" date="2008" name="Nature">
        <title>The amphioxus genome and the evolution of the chordate karyotype.</title>
        <authorList>
            <consortium name="US DOE Joint Genome Institute (JGI-PGF)"/>
            <person name="Putnam N.H."/>
            <person name="Butts T."/>
            <person name="Ferrier D.E.K."/>
            <person name="Furlong R.F."/>
            <person name="Hellsten U."/>
            <person name="Kawashima T."/>
            <person name="Robinson-Rechavi M."/>
            <person name="Shoguchi E."/>
            <person name="Terry A."/>
            <person name="Yu J.-K."/>
            <person name="Benito-Gutierrez E.L."/>
            <person name="Dubchak I."/>
            <person name="Garcia-Fernandez J."/>
            <person name="Gibson-Brown J.J."/>
            <person name="Grigoriev I.V."/>
            <person name="Horton A.C."/>
            <person name="de Jong P.J."/>
            <person name="Jurka J."/>
            <person name="Kapitonov V.V."/>
            <person name="Kohara Y."/>
            <person name="Kuroki Y."/>
            <person name="Lindquist E."/>
            <person name="Lucas S."/>
            <person name="Osoegawa K."/>
            <person name="Pennacchio L.A."/>
            <person name="Salamov A.A."/>
            <person name="Satou Y."/>
            <person name="Sauka-Spengler T."/>
            <person name="Schmutz J."/>
            <person name="Shin-I T."/>
            <person name="Toyoda A."/>
            <person name="Bronner-Fraser M."/>
            <person name="Fujiyama A."/>
            <person name="Holland L.Z."/>
            <person name="Holland P.W.H."/>
            <person name="Satoh N."/>
            <person name="Rokhsar D.S."/>
        </authorList>
    </citation>
    <scope>NUCLEOTIDE SEQUENCE [LARGE SCALE GENOMIC DNA]</scope>
    <source>
        <strain evidence="20">S238N-H82</strain>
        <tissue evidence="20">Testes</tissue>
    </source>
</reference>
<dbReference type="InterPro" id="IPR006201">
    <property type="entry name" value="Neur_channel"/>
</dbReference>
<feature type="transmembrane region" description="Helical" evidence="17">
    <location>
        <begin position="219"/>
        <end position="242"/>
    </location>
</feature>
<keyword evidence="6 17" id="KW-1133">Transmembrane helix</keyword>
<keyword evidence="13" id="KW-0628">Postsynaptic cell membrane</keyword>
<keyword evidence="3" id="KW-1003">Cell membrane</keyword>